<dbReference type="RefSeq" id="WP_039466838.1">
    <property type="nucleotide sequence ID" value="NZ_JWLZ01000190.1"/>
</dbReference>
<dbReference type="EMBL" id="JWLZ01000190">
    <property type="protein sequence ID" value="KHT61835.1"/>
    <property type="molecule type" value="Genomic_DNA"/>
</dbReference>
<dbReference type="PANTHER" id="PTHR30086">
    <property type="entry name" value="ARGININE EXPORTER PROTEIN ARGO"/>
    <property type="match status" value="1"/>
</dbReference>
<feature type="transmembrane region" description="Helical" evidence="6">
    <location>
        <begin position="44"/>
        <end position="65"/>
    </location>
</feature>
<gene>
    <name evidence="8" type="ORF">RJ45_20695</name>
</gene>
<dbReference type="Proteomes" id="UP000031278">
    <property type="component" value="Unassembled WGS sequence"/>
</dbReference>
<keyword evidence="4 6" id="KW-1133">Transmembrane helix</keyword>
<evidence type="ECO:0000256" key="2">
    <source>
        <dbReference type="ARBA" id="ARBA00022475"/>
    </source>
</evidence>
<dbReference type="AlphaFoldDB" id="A0A0B9GAA7"/>
<comment type="caution">
    <text evidence="8">The sequence shown here is derived from an EMBL/GenBank/DDBJ whole genome shotgun (WGS) entry which is preliminary data.</text>
</comment>
<evidence type="ECO:0000256" key="7">
    <source>
        <dbReference type="SAM" id="SignalP"/>
    </source>
</evidence>
<dbReference type="Pfam" id="PF01810">
    <property type="entry name" value="LysE"/>
    <property type="match status" value="1"/>
</dbReference>
<keyword evidence="7" id="KW-0732">Signal</keyword>
<protein>
    <submittedName>
        <fullName evidence="8">Lysine transporter LysE</fullName>
    </submittedName>
</protein>
<keyword evidence="3 6" id="KW-0812">Transmembrane</keyword>
<comment type="subcellular location">
    <subcellularLocation>
        <location evidence="1">Cell membrane</location>
        <topology evidence="1">Multi-pass membrane protein</topology>
    </subcellularLocation>
</comment>
<dbReference type="PIRSF" id="PIRSF006324">
    <property type="entry name" value="LeuE"/>
    <property type="match status" value="1"/>
</dbReference>
<feature type="chain" id="PRO_5002128738" evidence="7">
    <location>
        <begin position="26"/>
        <end position="204"/>
    </location>
</feature>
<dbReference type="GO" id="GO:0015171">
    <property type="term" value="F:amino acid transmembrane transporter activity"/>
    <property type="evidence" value="ECO:0007669"/>
    <property type="project" value="TreeGrafter"/>
</dbReference>
<keyword evidence="5 6" id="KW-0472">Membrane</keyword>
<evidence type="ECO:0000313" key="8">
    <source>
        <dbReference type="EMBL" id="KHT61835.1"/>
    </source>
</evidence>
<feature type="signal peptide" evidence="7">
    <location>
        <begin position="1"/>
        <end position="25"/>
    </location>
</feature>
<proteinExistence type="predicted"/>
<reference evidence="8 9" key="1">
    <citation type="submission" date="2014-12" db="EMBL/GenBank/DDBJ databases">
        <title>Genome sequencing of Photobacterium gaetbulicola AD005a.</title>
        <authorList>
            <person name="Adrian T.G.S."/>
            <person name="Chan K.G."/>
        </authorList>
    </citation>
    <scope>NUCLEOTIDE SEQUENCE [LARGE SCALE GENOMIC DNA]</scope>
    <source>
        <strain evidence="8 9">AD005a</strain>
    </source>
</reference>
<evidence type="ECO:0000313" key="9">
    <source>
        <dbReference type="Proteomes" id="UP000031278"/>
    </source>
</evidence>
<dbReference type="InterPro" id="IPR001123">
    <property type="entry name" value="LeuE-type"/>
</dbReference>
<dbReference type="GO" id="GO:0005886">
    <property type="term" value="C:plasma membrane"/>
    <property type="evidence" value="ECO:0007669"/>
    <property type="project" value="UniProtKB-SubCell"/>
</dbReference>
<keyword evidence="2" id="KW-1003">Cell membrane</keyword>
<sequence>MTFSIWLSLLMICMLGAMSPGPSLAVVAKHSLAGGRLHGVVTSWAHAAGVGVYALVTLLGLAVVLKQSPTLFNVITYAGAGYLAYLGINALRSKGGVAAKLAAGQSTSLVEAARDGAMISLLNPKLALFFLALFSQFVAVGTELSSRAVIVATPLLVDGLWYTLIAFVLSSPKVLEKLRTKAQLIDRLSGVVLILLAMRVVMQA</sequence>
<feature type="transmembrane region" description="Helical" evidence="6">
    <location>
        <begin position="184"/>
        <end position="202"/>
    </location>
</feature>
<feature type="transmembrane region" description="Helical" evidence="6">
    <location>
        <begin position="126"/>
        <end position="142"/>
    </location>
</feature>
<dbReference type="PANTHER" id="PTHR30086:SF16">
    <property type="entry name" value="AMINO ACID EFFLUX PERMEASE RHTB FAMILY"/>
    <property type="match status" value="1"/>
</dbReference>
<evidence type="ECO:0000256" key="5">
    <source>
        <dbReference type="ARBA" id="ARBA00023136"/>
    </source>
</evidence>
<name>A0A0B9GAA7_9GAMM</name>
<evidence type="ECO:0000256" key="6">
    <source>
        <dbReference type="SAM" id="Phobius"/>
    </source>
</evidence>
<organism evidence="8 9">
    <name type="scientific">Photobacterium gaetbulicola</name>
    <dbReference type="NCBI Taxonomy" id="1295392"/>
    <lineage>
        <taxon>Bacteria</taxon>
        <taxon>Pseudomonadati</taxon>
        <taxon>Pseudomonadota</taxon>
        <taxon>Gammaproteobacteria</taxon>
        <taxon>Vibrionales</taxon>
        <taxon>Vibrionaceae</taxon>
        <taxon>Photobacterium</taxon>
    </lineage>
</organism>
<evidence type="ECO:0000256" key="4">
    <source>
        <dbReference type="ARBA" id="ARBA00022989"/>
    </source>
</evidence>
<accession>A0A0B9GAA7</accession>
<evidence type="ECO:0000256" key="3">
    <source>
        <dbReference type="ARBA" id="ARBA00022692"/>
    </source>
</evidence>
<evidence type="ECO:0000256" key="1">
    <source>
        <dbReference type="ARBA" id="ARBA00004651"/>
    </source>
</evidence>
<feature type="transmembrane region" description="Helical" evidence="6">
    <location>
        <begin position="148"/>
        <end position="172"/>
    </location>
</feature>